<accession>W5TES8</accession>
<evidence type="ECO:0000313" key="6">
    <source>
        <dbReference type="Proteomes" id="UP000019150"/>
    </source>
</evidence>
<dbReference type="Gene3D" id="1.10.10.60">
    <property type="entry name" value="Homeodomain-like"/>
    <property type="match status" value="1"/>
</dbReference>
<dbReference type="InterPro" id="IPR009057">
    <property type="entry name" value="Homeodomain-like_sf"/>
</dbReference>
<dbReference type="PATRIC" id="fig|1415166.3.peg.2758"/>
<dbReference type="STRING" id="1415166.NONO_c26910"/>
<feature type="domain" description="HTH araC/xylS-type" evidence="4">
    <location>
        <begin position="248"/>
        <end position="346"/>
    </location>
</feature>
<reference evidence="5 6" key="1">
    <citation type="journal article" date="2014" name="Appl. Environ. Microbiol.">
        <title>Insights into the Microbial Degradation of Rubber and Gutta-Percha by Analysis of the Complete Genome of Nocardia nova SH22a.</title>
        <authorList>
            <person name="Luo Q."/>
            <person name="Hiessl S."/>
            <person name="Poehlein A."/>
            <person name="Daniel R."/>
            <person name="Steinbuchel A."/>
        </authorList>
    </citation>
    <scope>NUCLEOTIDE SEQUENCE [LARGE SCALE GENOMIC DNA]</scope>
    <source>
        <strain evidence="5">SH22a</strain>
    </source>
</reference>
<dbReference type="HOGENOM" id="CLU_047930_0_1_11"/>
<dbReference type="PANTHER" id="PTHR46796:SF12">
    <property type="entry name" value="HTH-TYPE DNA-BINDING TRANSCRIPTIONAL ACTIVATOR EUTR"/>
    <property type="match status" value="1"/>
</dbReference>
<evidence type="ECO:0000256" key="2">
    <source>
        <dbReference type="ARBA" id="ARBA00023125"/>
    </source>
</evidence>
<protein>
    <submittedName>
        <fullName evidence="5">AraC family transcriptional regulator</fullName>
    </submittedName>
</protein>
<keyword evidence="3" id="KW-0804">Transcription</keyword>
<dbReference type="eggNOG" id="COG4977">
    <property type="taxonomic scope" value="Bacteria"/>
</dbReference>
<dbReference type="Pfam" id="PF14525">
    <property type="entry name" value="AraC_binding_2"/>
    <property type="match status" value="1"/>
</dbReference>
<dbReference type="PROSITE" id="PS01124">
    <property type="entry name" value="HTH_ARAC_FAMILY_2"/>
    <property type="match status" value="1"/>
</dbReference>
<dbReference type="InterPro" id="IPR050204">
    <property type="entry name" value="AraC_XylS_family_regulators"/>
</dbReference>
<evidence type="ECO:0000256" key="1">
    <source>
        <dbReference type="ARBA" id="ARBA00023015"/>
    </source>
</evidence>
<dbReference type="Proteomes" id="UP000019150">
    <property type="component" value="Chromosome"/>
</dbReference>
<evidence type="ECO:0000259" key="4">
    <source>
        <dbReference type="PROSITE" id="PS01124"/>
    </source>
</evidence>
<evidence type="ECO:0000313" key="5">
    <source>
        <dbReference type="EMBL" id="AHH17483.1"/>
    </source>
</evidence>
<organism evidence="5 6">
    <name type="scientific">Nocardia nova SH22a</name>
    <dbReference type="NCBI Taxonomy" id="1415166"/>
    <lineage>
        <taxon>Bacteria</taxon>
        <taxon>Bacillati</taxon>
        <taxon>Actinomycetota</taxon>
        <taxon>Actinomycetes</taxon>
        <taxon>Mycobacteriales</taxon>
        <taxon>Nocardiaceae</taxon>
        <taxon>Nocardia</taxon>
    </lineage>
</organism>
<dbReference type="GO" id="GO:0043565">
    <property type="term" value="F:sequence-specific DNA binding"/>
    <property type="evidence" value="ECO:0007669"/>
    <property type="project" value="InterPro"/>
</dbReference>
<dbReference type="InterPro" id="IPR018062">
    <property type="entry name" value="HTH_AraC-typ_CS"/>
</dbReference>
<gene>
    <name evidence="5" type="ORF">NONO_c26910</name>
</gene>
<dbReference type="InterPro" id="IPR035418">
    <property type="entry name" value="AraC-bd_2"/>
</dbReference>
<dbReference type="AlphaFoldDB" id="W5TES8"/>
<dbReference type="PROSITE" id="PS00041">
    <property type="entry name" value="HTH_ARAC_FAMILY_1"/>
    <property type="match status" value="1"/>
</dbReference>
<dbReference type="SMART" id="SM00342">
    <property type="entry name" value="HTH_ARAC"/>
    <property type="match status" value="1"/>
</dbReference>
<dbReference type="SUPFAM" id="SSF46689">
    <property type="entry name" value="Homeodomain-like"/>
    <property type="match status" value="2"/>
</dbReference>
<dbReference type="InterPro" id="IPR018060">
    <property type="entry name" value="HTH_AraC"/>
</dbReference>
<proteinExistence type="predicted"/>
<sequence>MYSDGLDSTDIAVQFAPRRLSLTEQHGGSRSDLAVTFATADREVAHEHLTRTFAEHDLRVRGDDALDFRIDVVPSQQFLMSRVRFGAAVGFDAPPMKSAYQIDIPIAGTSTLAQRNTRRTAVGGAAGLVMHPGAALSLQWDAHTTQYAMKFPREPLEAHAAKLAGLPSPEVIEFDLSFDLTTDAGRALVSTANFAYTEFARPGGIATMPWARSEFESVFMTQLLYVAPSQLSPLLHRGERRTRRGRIREVVEYIDRHPDLRLETADLTEYAGLGPRALQAGFREVVGMSPSAYVRGARLDRVHQDLLNGHGTVSEIAARWGFYHPGHFARHYRARFGATPSDTVRNGR</sequence>
<name>W5TES8_9NOCA</name>
<keyword evidence="6" id="KW-1185">Reference proteome</keyword>
<dbReference type="Pfam" id="PF12833">
    <property type="entry name" value="HTH_18"/>
    <property type="match status" value="1"/>
</dbReference>
<dbReference type="KEGG" id="nno:NONO_c26910"/>
<dbReference type="EMBL" id="CP006850">
    <property type="protein sequence ID" value="AHH17483.1"/>
    <property type="molecule type" value="Genomic_DNA"/>
</dbReference>
<evidence type="ECO:0000256" key="3">
    <source>
        <dbReference type="ARBA" id="ARBA00023163"/>
    </source>
</evidence>
<dbReference type="GO" id="GO:0003700">
    <property type="term" value="F:DNA-binding transcription factor activity"/>
    <property type="evidence" value="ECO:0007669"/>
    <property type="project" value="InterPro"/>
</dbReference>
<keyword evidence="2" id="KW-0238">DNA-binding</keyword>
<dbReference type="PANTHER" id="PTHR46796">
    <property type="entry name" value="HTH-TYPE TRANSCRIPTIONAL ACTIVATOR RHAS-RELATED"/>
    <property type="match status" value="1"/>
</dbReference>
<keyword evidence="1" id="KW-0805">Transcription regulation</keyword>